<dbReference type="SUPFAM" id="SSF53850">
    <property type="entry name" value="Periplasmic binding protein-like II"/>
    <property type="match status" value="1"/>
</dbReference>
<dbReference type="KEGG" id="prz:GZH47_00200"/>
<dbReference type="EMBL" id="CP048286">
    <property type="protein sequence ID" value="QHW29402.1"/>
    <property type="molecule type" value="Genomic_DNA"/>
</dbReference>
<evidence type="ECO:0000313" key="2">
    <source>
        <dbReference type="Proteomes" id="UP000479114"/>
    </source>
</evidence>
<gene>
    <name evidence="1" type="ORF">GZH47_00200</name>
</gene>
<dbReference type="Proteomes" id="UP000479114">
    <property type="component" value="Chromosome"/>
</dbReference>
<accession>A0A6C0NY50</accession>
<sequence length="110" mass="12795">MGKKQTEKQDRKKQMKFKIREQAADILVQNLKDVGFKVAVQKYDFGTLIQKVLKGDYDLPLFNRDYYIQPSLYFSLFVSDNPSNFIFYKNPKADELIQQGETEVDSATEG</sequence>
<dbReference type="RefSeq" id="WP_162637972.1">
    <property type="nucleotide sequence ID" value="NZ_CP048286.1"/>
</dbReference>
<name>A0A6C0NY50_9BACL</name>
<protein>
    <submittedName>
        <fullName evidence="1">Uncharacterized protein</fullName>
    </submittedName>
</protein>
<dbReference type="Gene3D" id="3.10.105.10">
    <property type="entry name" value="Dipeptide-binding Protein, Domain 3"/>
    <property type="match status" value="1"/>
</dbReference>
<organism evidence="1 2">
    <name type="scientific">Paenibacillus rhizovicinus</name>
    <dbReference type="NCBI Taxonomy" id="2704463"/>
    <lineage>
        <taxon>Bacteria</taxon>
        <taxon>Bacillati</taxon>
        <taxon>Bacillota</taxon>
        <taxon>Bacilli</taxon>
        <taxon>Bacillales</taxon>
        <taxon>Paenibacillaceae</taxon>
        <taxon>Paenibacillus</taxon>
    </lineage>
</organism>
<proteinExistence type="predicted"/>
<dbReference type="AlphaFoldDB" id="A0A6C0NY50"/>
<evidence type="ECO:0000313" key="1">
    <source>
        <dbReference type="EMBL" id="QHW29402.1"/>
    </source>
</evidence>
<keyword evidence="2" id="KW-1185">Reference proteome</keyword>
<reference evidence="1 2" key="1">
    <citation type="submission" date="2020-02" db="EMBL/GenBank/DDBJ databases">
        <title>Paenibacillus sp. nov., isolated from rhizosphere soil of tomato.</title>
        <authorList>
            <person name="Weon H.-Y."/>
            <person name="Lee S.A."/>
        </authorList>
    </citation>
    <scope>NUCLEOTIDE SEQUENCE [LARGE SCALE GENOMIC DNA]</scope>
    <source>
        <strain evidence="1 2">14171R-81</strain>
    </source>
</reference>